<protein>
    <recommendedName>
        <fullName evidence="5">HTH lysR-type domain-containing protein</fullName>
    </recommendedName>
</protein>
<comment type="similarity">
    <text evidence="1">Belongs to the LysR transcriptional regulatory family.</text>
</comment>
<dbReference type="GO" id="GO:0000976">
    <property type="term" value="F:transcription cis-regulatory region binding"/>
    <property type="evidence" value="ECO:0007669"/>
    <property type="project" value="TreeGrafter"/>
</dbReference>
<dbReference type="InterPro" id="IPR036390">
    <property type="entry name" value="WH_DNA-bd_sf"/>
</dbReference>
<dbReference type="SUPFAM" id="SSF46785">
    <property type="entry name" value="Winged helix' DNA-binding domain"/>
    <property type="match status" value="1"/>
</dbReference>
<dbReference type="AlphaFoldDB" id="A0AAC8YFZ7"/>
<evidence type="ECO:0000313" key="9">
    <source>
        <dbReference type="Proteomes" id="UP000178666"/>
    </source>
</evidence>
<evidence type="ECO:0000256" key="4">
    <source>
        <dbReference type="ARBA" id="ARBA00023163"/>
    </source>
</evidence>
<proteinExistence type="inferred from homology"/>
<dbReference type="GO" id="GO:0003700">
    <property type="term" value="F:DNA-binding transcription factor activity"/>
    <property type="evidence" value="ECO:0007669"/>
    <property type="project" value="InterPro"/>
</dbReference>
<dbReference type="Pfam" id="PF03466">
    <property type="entry name" value="LysR_substrate"/>
    <property type="match status" value="1"/>
</dbReference>
<organism evidence="6 8">
    <name type="scientific">Acidipropionibacterium acidipropionici</name>
    <dbReference type="NCBI Taxonomy" id="1748"/>
    <lineage>
        <taxon>Bacteria</taxon>
        <taxon>Bacillati</taxon>
        <taxon>Actinomycetota</taxon>
        <taxon>Actinomycetes</taxon>
        <taxon>Propionibacteriales</taxon>
        <taxon>Propionibacteriaceae</taxon>
        <taxon>Acidipropionibacterium</taxon>
    </lineage>
</organism>
<evidence type="ECO:0000259" key="5">
    <source>
        <dbReference type="PROSITE" id="PS50931"/>
    </source>
</evidence>
<evidence type="ECO:0000256" key="1">
    <source>
        <dbReference type="ARBA" id="ARBA00009437"/>
    </source>
</evidence>
<dbReference type="Proteomes" id="UP000178666">
    <property type="component" value="Chromosome"/>
</dbReference>
<dbReference type="InterPro" id="IPR036388">
    <property type="entry name" value="WH-like_DNA-bd_sf"/>
</dbReference>
<name>A0AAC8YFZ7_9ACTN</name>
<dbReference type="RefSeq" id="WP_062819764.1">
    <property type="nucleotide sequence ID" value="NZ_CP014352.1"/>
</dbReference>
<sequence>MRDPDPSVLRIIAELARQEDETGRASIGSVARSLGLAQPNVSRALRVFEKERGVQIVERSPSGSRLTDDGRAVASAGEPVLEAYRNLSEILAALRRHRSASVRIAASLTVAEYVLPPILLSFRRHRPDIEVSLRMENSEHVLERVRERGADLGFIESFERPRDVHYRTFGHDQLVIVALPGDSRAGGGPLSAEDLSQIALLVRERGSGTREVIDRAIPGGARVAAELPSASAIRTAAATGRAPAAISRLAVAEQLRTGALVELPLDPSVSLARPLKVVWPDGRMHEATALFLQEVLSAGRR</sequence>
<evidence type="ECO:0000313" key="7">
    <source>
        <dbReference type="EMBL" id="AOZ47197.1"/>
    </source>
</evidence>
<dbReference type="InterPro" id="IPR000847">
    <property type="entry name" value="LysR_HTH_N"/>
</dbReference>
<reference evidence="6 8" key="2">
    <citation type="submission" date="2016-02" db="EMBL/GenBank/DDBJ databases">
        <title>Complete Genome Sequence of Propionibacterium acidipropionici ATCC 55737.</title>
        <authorList>
            <person name="Luna Flores C.H."/>
            <person name="Nielsen L.K."/>
            <person name="Marcellin E."/>
        </authorList>
    </citation>
    <scope>NUCLEOTIDE SEQUENCE [LARGE SCALE GENOMIC DNA]</scope>
    <source>
        <strain evidence="6 8">ATCC 55737</strain>
    </source>
</reference>
<dbReference type="PROSITE" id="PS50931">
    <property type="entry name" value="HTH_LYSR"/>
    <property type="match status" value="1"/>
</dbReference>
<keyword evidence="4" id="KW-0804">Transcription</keyword>
<dbReference type="SUPFAM" id="SSF53850">
    <property type="entry name" value="Periplasmic binding protein-like II"/>
    <property type="match status" value="1"/>
</dbReference>
<gene>
    <name evidence="7" type="ORF">A8L58_11470</name>
    <name evidence="6" type="ORF">AXH35_10030</name>
</gene>
<dbReference type="PANTHER" id="PTHR30126:SF39">
    <property type="entry name" value="HTH-TYPE TRANSCRIPTIONAL REGULATOR CYSL"/>
    <property type="match status" value="1"/>
</dbReference>
<dbReference type="EMBL" id="CP014352">
    <property type="protein sequence ID" value="AMS05730.1"/>
    <property type="molecule type" value="Genomic_DNA"/>
</dbReference>
<accession>A0AAC8YFZ7</accession>
<keyword evidence="9" id="KW-1185">Reference proteome</keyword>
<reference evidence="7 9" key="1">
    <citation type="journal article" date="2016" name="Plant Dis.">
        <title>Improved production of propionic acid using genome shuffling.</title>
        <authorList>
            <person name="Luna-Flores C.H."/>
            <person name="Palfreyman R.W."/>
            <person name="Kromer J.O."/>
            <person name="Nielsen L.K."/>
            <person name="Marcellin E."/>
        </authorList>
    </citation>
    <scope>NUCLEOTIDE SEQUENCE [LARGE SCALE GENOMIC DNA]</scope>
    <source>
        <strain evidence="7 9">F3E8</strain>
    </source>
</reference>
<evidence type="ECO:0000256" key="3">
    <source>
        <dbReference type="ARBA" id="ARBA00023125"/>
    </source>
</evidence>
<dbReference type="Gene3D" id="1.10.10.10">
    <property type="entry name" value="Winged helix-like DNA-binding domain superfamily/Winged helix DNA-binding domain"/>
    <property type="match status" value="1"/>
</dbReference>
<evidence type="ECO:0000313" key="8">
    <source>
        <dbReference type="Proteomes" id="UP000075221"/>
    </source>
</evidence>
<dbReference type="Pfam" id="PF00126">
    <property type="entry name" value="HTH_1"/>
    <property type="match status" value="1"/>
</dbReference>
<dbReference type="InterPro" id="IPR005119">
    <property type="entry name" value="LysR_subst-bd"/>
</dbReference>
<dbReference type="Proteomes" id="UP000075221">
    <property type="component" value="Chromosome"/>
</dbReference>
<dbReference type="EMBL" id="CP015970">
    <property type="protein sequence ID" value="AOZ47197.1"/>
    <property type="molecule type" value="Genomic_DNA"/>
</dbReference>
<dbReference type="Gene3D" id="3.40.190.10">
    <property type="entry name" value="Periplasmic binding protein-like II"/>
    <property type="match status" value="2"/>
</dbReference>
<feature type="domain" description="HTH lysR-type" evidence="5">
    <location>
        <begin position="26"/>
        <end position="67"/>
    </location>
</feature>
<dbReference type="PANTHER" id="PTHR30126">
    <property type="entry name" value="HTH-TYPE TRANSCRIPTIONAL REGULATOR"/>
    <property type="match status" value="1"/>
</dbReference>
<keyword evidence="2" id="KW-0805">Transcription regulation</keyword>
<evidence type="ECO:0000256" key="2">
    <source>
        <dbReference type="ARBA" id="ARBA00023015"/>
    </source>
</evidence>
<keyword evidence="3" id="KW-0238">DNA-binding</keyword>
<evidence type="ECO:0000313" key="6">
    <source>
        <dbReference type="EMBL" id="AMS05730.1"/>
    </source>
</evidence>